<evidence type="ECO:0000256" key="1">
    <source>
        <dbReference type="SAM" id="MobiDB-lite"/>
    </source>
</evidence>
<accession>A0AAV1QXF7</accession>
<feature type="region of interest" description="Disordered" evidence="1">
    <location>
        <begin position="43"/>
        <end position="67"/>
    </location>
</feature>
<dbReference type="EMBL" id="CAWUPB010000850">
    <property type="protein sequence ID" value="CAK7325458.1"/>
    <property type="molecule type" value="Genomic_DNA"/>
</dbReference>
<feature type="region of interest" description="Disordered" evidence="1">
    <location>
        <begin position="167"/>
        <end position="191"/>
    </location>
</feature>
<gene>
    <name evidence="2" type="ORF">DCAF_LOCUS3135</name>
</gene>
<sequence>DVAVPGEISGERWHMHRVCMQVRGHVHGGSHLCLHVQKIIEEQNKSPRADHRRRKTSDLQWAPHSGSKPAQFQLGSVAVTGMKSGKISVNRLRKGTDGHTKSMTQFNASVVFNFDSCGVRTARLCADRFGCVQVIESTSSEKDFRELLLSVALHKFLRQQIVQVSKNKTDHSSGNSGRSDINVKLKSHSKG</sequence>
<keyword evidence="3" id="KW-1185">Reference proteome</keyword>
<organism evidence="2 3">
    <name type="scientific">Dovyalis caffra</name>
    <dbReference type="NCBI Taxonomy" id="77055"/>
    <lineage>
        <taxon>Eukaryota</taxon>
        <taxon>Viridiplantae</taxon>
        <taxon>Streptophyta</taxon>
        <taxon>Embryophyta</taxon>
        <taxon>Tracheophyta</taxon>
        <taxon>Spermatophyta</taxon>
        <taxon>Magnoliopsida</taxon>
        <taxon>eudicotyledons</taxon>
        <taxon>Gunneridae</taxon>
        <taxon>Pentapetalae</taxon>
        <taxon>rosids</taxon>
        <taxon>fabids</taxon>
        <taxon>Malpighiales</taxon>
        <taxon>Salicaceae</taxon>
        <taxon>Flacourtieae</taxon>
        <taxon>Dovyalis</taxon>
    </lineage>
</organism>
<comment type="caution">
    <text evidence="2">The sequence shown here is derived from an EMBL/GenBank/DDBJ whole genome shotgun (WGS) entry which is preliminary data.</text>
</comment>
<dbReference type="AlphaFoldDB" id="A0AAV1QXF7"/>
<name>A0AAV1QXF7_9ROSI</name>
<feature type="non-terminal residue" evidence="2">
    <location>
        <position position="1"/>
    </location>
</feature>
<reference evidence="2 3" key="1">
    <citation type="submission" date="2024-01" db="EMBL/GenBank/DDBJ databases">
        <authorList>
            <person name="Waweru B."/>
        </authorList>
    </citation>
    <scope>NUCLEOTIDE SEQUENCE [LARGE SCALE GENOMIC DNA]</scope>
</reference>
<evidence type="ECO:0000313" key="2">
    <source>
        <dbReference type="EMBL" id="CAK7325458.1"/>
    </source>
</evidence>
<evidence type="ECO:0000313" key="3">
    <source>
        <dbReference type="Proteomes" id="UP001314170"/>
    </source>
</evidence>
<feature type="compositionally biased region" description="Polar residues" evidence="1">
    <location>
        <begin position="167"/>
        <end position="179"/>
    </location>
</feature>
<protein>
    <submittedName>
        <fullName evidence="2">Uncharacterized protein</fullName>
    </submittedName>
</protein>
<proteinExistence type="predicted"/>
<dbReference type="Proteomes" id="UP001314170">
    <property type="component" value="Unassembled WGS sequence"/>
</dbReference>